<accession>A0A8S4S1T3</accession>
<feature type="region of interest" description="Disordered" evidence="2">
    <location>
        <begin position="221"/>
        <end position="240"/>
    </location>
</feature>
<keyword evidence="5" id="KW-1185">Reference proteome</keyword>
<dbReference type="CDD" id="cd09631">
    <property type="entry name" value="DOMON_DOH"/>
    <property type="match status" value="1"/>
</dbReference>
<evidence type="ECO:0000313" key="4">
    <source>
        <dbReference type="EMBL" id="CAH2245286.1"/>
    </source>
</evidence>
<dbReference type="PANTHER" id="PTHR24036:SF13">
    <property type="entry name" value="PROTEIN SKELETOR, ISOFORMS D_E"/>
    <property type="match status" value="1"/>
</dbReference>
<name>A0A8S4S1T3_9NEOP</name>
<organism evidence="4 5">
    <name type="scientific">Pararge aegeria aegeria</name>
    <dbReference type="NCBI Taxonomy" id="348720"/>
    <lineage>
        <taxon>Eukaryota</taxon>
        <taxon>Metazoa</taxon>
        <taxon>Ecdysozoa</taxon>
        <taxon>Arthropoda</taxon>
        <taxon>Hexapoda</taxon>
        <taxon>Insecta</taxon>
        <taxon>Pterygota</taxon>
        <taxon>Neoptera</taxon>
        <taxon>Endopterygota</taxon>
        <taxon>Lepidoptera</taxon>
        <taxon>Glossata</taxon>
        <taxon>Ditrysia</taxon>
        <taxon>Papilionoidea</taxon>
        <taxon>Nymphalidae</taxon>
        <taxon>Satyrinae</taxon>
        <taxon>Satyrini</taxon>
        <taxon>Parargina</taxon>
        <taxon>Pararge</taxon>
    </lineage>
</organism>
<feature type="compositionally biased region" description="Basic and acidic residues" evidence="2">
    <location>
        <begin position="1182"/>
        <end position="1193"/>
    </location>
</feature>
<protein>
    <submittedName>
        <fullName evidence="4">Jg15674 protein</fullName>
    </submittedName>
</protein>
<feature type="compositionally biased region" description="Acidic residues" evidence="2">
    <location>
        <begin position="1194"/>
        <end position="1215"/>
    </location>
</feature>
<comment type="caution">
    <text evidence="4">The sequence shown here is derived from an EMBL/GenBank/DDBJ whole genome shotgun (WGS) entry which is preliminary data.</text>
</comment>
<feature type="region of interest" description="Disordered" evidence="2">
    <location>
        <begin position="796"/>
        <end position="862"/>
    </location>
</feature>
<dbReference type="InterPro" id="IPR057443">
    <property type="entry name" value="At5g54830-like"/>
</dbReference>
<dbReference type="OrthoDB" id="2448405at2759"/>
<evidence type="ECO:0000256" key="2">
    <source>
        <dbReference type="SAM" id="MobiDB-lite"/>
    </source>
</evidence>
<dbReference type="SMART" id="SM00664">
    <property type="entry name" value="DoH"/>
    <property type="match status" value="1"/>
</dbReference>
<feature type="compositionally biased region" description="Basic and acidic residues" evidence="2">
    <location>
        <begin position="1224"/>
        <end position="1236"/>
    </location>
</feature>
<feature type="compositionally biased region" description="Low complexity" evidence="2">
    <location>
        <begin position="805"/>
        <end position="859"/>
    </location>
</feature>
<dbReference type="InterPro" id="IPR052126">
    <property type="entry name" value="Spindle_Org/Thrombomodulin"/>
</dbReference>
<dbReference type="PROSITE" id="PS50836">
    <property type="entry name" value="DOMON"/>
    <property type="match status" value="1"/>
</dbReference>
<reference evidence="4" key="1">
    <citation type="submission" date="2022-03" db="EMBL/GenBank/DDBJ databases">
        <authorList>
            <person name="Lindestad O."/>
        </authorList>
    </citation>
    <scope>NUCLEOTIDE SEQUENCE</scope>
</reference>
<dbReference type="PANTHER" id="PTHR24036">
    <property type="entry name" value="SKELETOR-RELATED"/>
    <property type="match status" value="1"/>
</dbReference>
<dbReference type="Pfam" id="PF25489">
    <property type="entry name" value="At5g54830"/>
    <property type="match status" value="1"/>
</dbReference>
<dbReference type="EMBL" id="CAKXAJ010025902">
    <property type="protein sequence ID" value="CAH2245286.1"/>
    <property type="molecule type" value="Genomic_DNA"/>
</dbReference>
<dbReference type="Proteomes" id="UP000838756">
    <property type="component" value="Unassembled WGS sequence"/>
</dbReference>
<evidence type="ECO:0000313" key="5">
    <source>
        <dbReference type="Proteomes" id="UP000838756"/>
    </source>
</evidence>
<feature type="domain" description="DOMON" evidence="3">
    <location>
        <begin position="27"/>
        <end position="159"/>
    </location>
</feature>
<evidence type="ECO:0000259" key="3">
    <source>
        <dbReference type="PROSITE" id="PS50836"/>
    </source>
</evidence>
<keyword evidence="1" id="KW-0677">Repeat</keyword>
<dbReference type="InterPro" id="IPR045266">
    <property type="entry name" value="DOH_DOMON"/>
</dbReference>
<proteinExistence type="predicted"/>
<dbReference type="InterPro" id="IPR005018">
    <property type="entry name" value="DOMON_domain"/>
</dbReference>
<dbReference type="Pfam" id="PF03351">
    <property type="entry name" value="DOMON"/>
    <property type="match status" value="1"/>
</dbReference>
<gene>
    <name evidence="4" type="primary">jg15674</name>
    <name evidence="4" type="ORF">PAEG_LOCUS21059</name>
</gene>
<evidence type="ECO:0000256" key="1">
    <source>
        <dbReference type="ARBA" id="ARBA00022737"/>
    </source>
</evidence>
<feature type="region of interest" description="Disordered" evidence="2">
    <location>
        <begin position="603"/>
        <end position="679"/>
    </location>
</feature>
<sequence>MLFDMICHKTASEPVSKLNCEVLHDELAFEVRWAIAGDSIVLQLVSKLEDGEYMSFGISGSPAHSQMVGGDVAVGWVDKATLKGYAEDYYLDAKSQCAGAHGSCPDEAFAKGTSSVRMLNAALVNGYSIVTYQRPLKAADSFDLPIFTNASQPIIWAVGPLNSKQEVSYHQYFTKGDKFIEFGRPPLWNCPMPEGEEEQTTPEVHRATPVRPAAHENAAIIRPNPVPTPKPSAKAKPWDIPGIQCYEPPDGVLYAQMGPTGGKQGYPAITGHVGWGISWYINGLLIPEVTVVRGKKYTFVVEGGTDPDVPARYHPFYITNDPVGGYYHKSDAEKKGIEIYAGVRRTRTGDLIPTGVGRLCNWTPDQNGPEADEYPSFGAYQRSLTLVCEEGNPGVVTWIPDKNTPDTVYYQCFTHRHLGWKINVVDECDATDAEESRLVESVALPGDLMGEESIQVQNRVKPDLNFLNQRQKVEKIINTKQNYNDFSSNKGDSGLSGEIYPEPPRNFNYPDGQEYELPITNVQIKEVIEAVESLEEQMKDEMKRNATGALKLSQYQVHEDVKELFVPEQPIRDGDEYVVNMGKLPESFLLPPNQTPQTLHNVLRPNSPSKPMGNMRPPFRRPSPPEIKIRRPYPMHQKVNSPYPLPMPNPHGTYSMSKKPNKYPNNRPPPNMNRPQQSNIPPMKAMPSLHPPKNILNRGPPKHPQKLSNAPAQTIIMGNPSNNIGVPLQSQTLSLGHTDIIANQVVQSQITLPGVSDAVVQQSAPPIYFNKPGQIILGKPMDHPLPLDQQMQIIPNRQQQHHHQQQQQNQQHQQQKHQQNQQQHQQNQQLHQQNQHQYHHQQQQTHQQQQQHQQNQQQHTSHTIRVYSTPIPEVYIQTSTPRTKLNENVYTHSQTDLKSSDFIGQSTDSSTFTPAVNTGFKPDSIVIESGFKPIIREPLMAGEDKIAEYEGNNINRREDTDVEEDYEEAPQYINHNHAYPSDKITESFEPMFIPSPPDHLVSNNDRTKEVFPSNHAKEDRPHPVYVKTENELNALFSKKNMNRAVPSDMIMDSDKISPQYLPPVPKSPKEHAQKLTSEQTFTTYDGKTVSATSLTSVPEVKTSPKIFSSKLPANTELLLKTPQFGPFKGEIPPVIAEHIKKDTTSVPAPVYKDTRTTHLKLVQFLHKPDSTPVDDLTPEASEIHEENAEKQSNDDENTDENEDEEEYEEDGEEEEESRRRKRDTKTAQFERDNVHEETTVISKKENDLINHIEFEKTSSAPKKSCNIIKYFLIVTLLLKCF</sequence>
<feature type="region of interest" description="Disordered" evidence="2">
    <location>
        <begin position="1182"/>
        <end position="1236"/>
    </location>
</feature>